<feature type="domain" description="Fibronectin type-III" evidence="3">
    <location>
        <begin position="1969"/>
        <end position="2060"/>
    </location>
</feature>
<dbReference type="InterPro" id="IPR003961">
    <property type="entry name" value="FN3_dom"/>
</dbReference>
<evidence type="ECO:0000256" key="2">
    <source>
        <dbReference type="SAM" id="MobiDB-lite"/>
    </source>
</evidence>
<feature type="region of interest" description="Disordered" evidence="2">
    <location>
        <begin position="192"/>
        <end position="246"/>
    </location>
</feature>
<dbReference type="InterPro" id="IPR013783">
    <property type="entry name" value="Ig-like_fold"/>
</dbReference>
<proteinExistence type="predicted"/>
<dbReference type="NCBIfam" id="TIGR02601">
    <property type="entry name" value="autotrns_rpt"/>
    <property type="match status" value="11"/>
</dbReference>
<dbReference type="InterPro" id="IPR011050">
    <property type="entry name" value="Pectin_lyase_fold/virulence"/>
</dbReference>
<protein>
    <submittedName>
        <fullName evidence="4">Autotransporter-associated beta strand repeat-containing protein</fullName>
    </submittedName>
</protein>
<dbReference type="Gene3D" id="2.60.40.10">
    <property type="entry name" value="Immunoglobulins"/>
    <property type="match status" value="1"/>
</dbReference>
<dbReference type="InterPro" id="IPR013425">
    <property type="entry name" value="Autotrns_rpt"/>
</dbReference>
<dbReference type="RefSeq" id="WP_264487060.1">
    <property type="nucleotide sequence ID" value="NZ_JAPDDT010000003.1"/>
</dbReference>
<dbReference type="SUPFAM" id="SSF51126">
    <property type="entry name" value="Pectin lyase-like"/>
    <property type="match status" value="5"/>
</dbReference>
<evidence type="ECO:0000259" key="3">
    <source>
        <dbReference type="PROSITE" id="PS50853"/>
    </source>
</evidence>
<reference evidence="4 5" key="1">
    <citation type="submission" date="2022-10" db="EMBL/GenBank/DDBJ databases">
        <title>Luteolibacter arcticus strain CCTCC AB 2014275, whole genome shotgun sequencing project.</title>
        <authorList>
            <person name="Zhao G."/>
            <person name="Shen L."/>
        </authorList>
    </citation>
    <scope>NUCLEOTIDE SEQUENCE [LARGE SCALE GENOMIC DNA]</scope>
    <source>
        <strain evidence="4 5">CCTCC AB 2014275</strain>
    </source>
</reference>
<comment type="caution">
    <text evidence="4">The sequence shown here is derived from an EMBL/GenBank/DDBJ whole genome shotgun (WGS) entry which is preliminary data.</text>
</comment>
<dbReference type="InterPro" id="IPR036116">
    <property type="entry name" value="FN3_sf"/>
</dbReference>
<dbReference type="EMBL" id="JAPDDT010000003">
    <property type="protein sequence ID" value="MCW1922954.1"/>
    <property type="molecule type" value="Genomic_DNA"/>
</dbReference>
<evidence type="ECO:0000313" key="4">
    <source>
        <dbReference type="EMBL" id="MCW1922954.1"/>
    </source>
</evidence>
<dbReference type="PROSITE" id="PS50853">
    <property type="entry name" value="FN3"/>
    <property type="match status" value="1"/>
</dbReference>
<dbReference type="CDD" id="cd00063">
    <property type="entry name" value="FN3"/>
    <property type="match status" value="1"/>
</dbReference>
<organism evidence="4 5">
    <name type="scientific">Luteolibacter arcticus</name>
    <dbReference type="NCBI Taxonomy" id="1581411"/>
    <lineage>
        <taxon>Bacteria</taxon>
        <taxon>Pseudomonadati</taxon>
        <taxon>Verrucomicrobiota</taxon>
        <taxon>Verrucomicrobiia</taxon>
        <taxon>Verrucomicrobiales</taxon>
        <taxon>Verrucomicrobiaceae</taxon>
        <taxon>Luteolibacter</taxon>
    </lineage>
</organism>
<evidence type="ECO:0000256" key="1">
    <source>
        <dbReference type="ARBA" id="ARBA00022729"/>
    </source>
</evidence>
<keyword evidence="1" id="KW-0732">Signal</keyword>
<dbReference type="InterPro" id="IPR012332">
    <property type="entry name" value="Autotransporter_pectin_lyase_C"/>
</dbReference>
<gene>
    <name evidence="4" type="ORF">OKA05_10360</name>
</gene>
<accession>A0ABT3GH94</accession>
<dbReference type="Proteomes" id="UP001320876">
    <property type="component" value="Unassembled WGS sequence"/>
</dbReference>
<feature type="compositionally biased region" description="Gly residues" evidence="2">
    <location>
        <begin position="202"/>
        <end position="230"/>
    </location>
</feature>
<dbReference type="Pfam" id="PF12951">
    <property type="entry name" value="PATR"/>
    <property type="match status" value="13"/>
</dbReference>
<name>A0ABT3GH94_9BACT</name>
<sequence>MFPSLRTQFPARYSPASLPNTRRFSMALAVLVLALPVVSSAGTYTVTSNADTGATGTLRWAIAQANANAGSTINLNNNLGTITLTKAMDIITAAVTINGGTGNTVSGNNLHRIFFVDAATPTAAVNISNLSLINGRAKGGDGGAGGGGGGLGAGGAIFVNSGAVRVQGVTFANNAAIGGLGGAGGIWFDEDGEEGPEMIRQAGGGGGLGGAGGAGGPDAGGGGGYGGAGGSVTDPRRNGSGGGGGLIGNGGGNIEASEFGGGGGGGGLTNGSPTTAKYTGGVPGIGGGGGGTGDLTDPIFYDGGDGALYGGGGGGSARGGHGGDGGKFGGGGGGGPGALGGVGGNFGGGGGAVGGRGIPAGLAGNGGFGGGGGGGASGFFASPGSGGFGGGGGGGPLSATYQGGWGGYLGGSGFHNRSAVQAISGGGGGGAAGGAIFVRAETGGSLTLIDSGIDQGSASGGAGGSFQAMQSSNGSGAGSALFLNGGSTNLRVTTGTATIAGSIADAGPAGIPTIDLAKSGEGTLVLSGDSTYTAKTSVNAGTLTVTSSNGLGATSAPTTVAIGATLNLHDVTIGEEAIHLLGAGVGGGGALTATGMAFLAGPVELSSPGASMGGSGTLVLQDSVSGGFLIKAGGGTLELQGSNTFTGVTSVNSGTLWIRHPDSLGTTSAGTTIAPGATLGVGTTLELGEVELLEPITLAGTGHSNKGALHGLAAGALSGPVTLDSTIGATANIDSPFSFSIDGPVSGGALTKTGDGSLELGGTNTYTGATFINGGTLVLRSGSASPSFAIASGTVLALKVESGERDGGVDTIITGGGTLQKTGTGNAAWNSKKATFALGYGSLIDVQGGLFVGGSSGNEDWSANLSDLNVAGGAVFWGAEANVKVNALSGSGNIRSGLSGSGYTGFTFGVDNGSGTFAGSLRDTDTAAGHLGKFIKVGTGTQTLSGASTYTGGTTVSGGTLVLENASALGTAGPITMNGGTLRFSASNTTDYSGRFSGAAGNQNWLLNTNGQTVNLATALTGSTNTVVKSGAGTLAMTGGSDNATLNATVHAGTLRLDKTSSASVHAIGGTVTINNSGTVRLAGSGDDQIASTAIVQINSGGTFDLAGKSEGIGVLNGVGTVTNLASGQSAVLTVGENGASGTFGGNISGNMGLSKVGSGTLTLLGPNTFSRGIQISGGVLAYASDSNLGATGSSIISASGGTLRNTASVTTGRSIELSAGGLTLDASGGSLTLTNAISGSGGLTKTGANSLILTGAAAHTGGTTISTGTLQVGNGGTTGSLAGNVTNHGTLTYNRSDAGTLAGVISGGGSLSKAGGGVLTLTGTNAYYGGTAINAGTLQIGAGGTTGSITGHISNQAALIFNRSDDLSFPGGISGTGTLTKLGAGTLTLSGSNASTGGTTIDAGILALSGEDNPSNVVFNTTINAGGTLRLLDNNQIGTSTITVNGGVLDFNGRIDYFAALALSNGGTVSGGGAFTLESTGTPLISATGGGNAGIISTNFGITSQYGVGGGANRTVQLDTATNTSLTVSGAIRNTLEGTASIGSLNKTGTGTLSLTGANTYSGNTTVSAGTLQLSGSTASPAFAIAPGAFLEMNVATGARDHGADTTFSGAGTLVKSGTSNVFWGAAKATFALGSGSLIDVQGGTLIGGSNGNEVWTANFSNLNVAAGATFWGAEANVKVNTLTGAGSIRSGLSGGGYSAFTFGADNGSGTFAGTLGDTDTAAGHLGKFIKAGTGTQILTGTNTFSGPFTIADPGTVQIGNGGTTGTLGTGTVENGGTLRFDRSNLIAVSNAISGSGRVVQSGTGTLNLAGANTYTGTTAINNGTLAFSGTMTGTGALTVESSGTLAGASTLPMPVTVQSGGTIAPGINGAGTLTLSGAVSLSGGCKLHFDLGTLSDRLVLSGSYTPPASGTVIVNVAGLAGFGDGSYPLITGVVGISAGGFSLGTMPPGHTYSLTAAAGTLSLTVGPLAGPSGLAAVAGTGQVSLTWSPAGSATGYNLKRSTQAGGPYTVIAANVATPSHVDTGVTNGTRYYYVVSALYSGAESLDSAEISALPLAPLDPAELLAPTMVRDGNLVHLSTASSSLGRSYQLQRSLTLEGSSWENIGAAIPGTGEGLTFDDSPPPAAERCFFRIFILP</sequence>
<keyword evidence="5" id="KW-1185">Reference proteome</keyword>
<dbReference type="Gene3D" id="2.160.20.20">
    <property type="match status" value="4"/>
</dbReference>
<dbReference type="SUPFAM" id="SSF49265">
    <property type="entry name" value="Fibronectin type III"/>
    <property type="match status" value="1"/>
</dbReference>
<evidence type="ECO:0000313" key="5">
    <source>
        <dbReference type="Proteomes" id="UP001320876"/>
    </source>
</evidence>